<reference evidence="1" key="1">
    <citation type="submission" date="2023-04" db="EMBL/GenBank/DDBJ databases">
        <title>Candida boidinii NBRC 1967.</title>
        <authorList>
            <person name="Ichikawa N."/>
            <person name="Sato H."/>
            <person name="Tonouchi N."/>
        </authorList>
    </citation>
    <scope>NUCLEOTIDE SEQUENCE</scope>
    <source>
        <strain evidence="1">NBRC 1967</strain>
    </source>
</reference>
<comment type="caution">
    <text evidence="1">The sequence shown here is derived from an EMBL/GenBank/DDBJ whole genome shotgun (WGS) entry which is preliminary data.</text>
</comment>
<dbReference type="EMBL" id="BSXV01001945">
    <property type="protein sequence ID" value="GME94406.1"/>
    <property type="molecule type" value="Genomic_DNA"/>
</dbReference>
<keyword evidence="2" id="KW-1185">Reference proteome</keyword>
<protein>
    <submittedName>
        <fullName evidence="1">Unnamed protein product</fullName>
    </submittedName>
</protein>
<organism evidence="1 2">
    <name type="scientific">Candida boidinii</name>
    <name type="common">Yeast</name>
    <dbReference type="NCBI Taxonomy" id="5477"/>
    <lineage>
        <taxon>Eukaryota</taxon>
        <taxon>Fungi</taxon>
        <taxon>Dikarya</taxon>
        <taxon>Ascomycota</taxon>
        <taxon>Saccharomycotina</taxon>
        <taxon>Pichiomycetes</taxon>
        <taxon>Pichiales</taxon>
        <taxon>Pichiaceae</taxon>
        <taxon>Ogataea</taxon>
        <taxon>Ogataea/Candida clade</taxon>
    </lineage>
</organism>
<gene>
    <name evidence="1" type="ORF">Cboi01_000350600</name>
</gene>
<name>A0ACB5TSE6_CANBO</name>
<proteinExistence type="predicted"/>
<accession>A0ACB5TSE6</accession>
<evidence type="ECO:0000313" key="2">
    <source>
        <dbReference type="Proteomes" id="UP001165101"/>
    </source>
</evidence>
<sequence length="775" mass="87509">MNVEKCLRDNNPAKNSKLDPKSEYYKKYLIDYEFLKFILINSLIYHKFEVNKMMINFMNPNYWLSEISPICHQYCIDVLTNYLSPNTSRILQKLWFITEYVVVLACFLLVDVLIHDSPRMKNCQDSINLVSRIKLLLLGFKSLIRPAIRGLYVIDKLLQLIEQQKNKKTLIDLKDMMNMDLVNELSRATTNNDPPPPRSRRGSVSKSMSKEPTVSVLAKGKVAGKSAITMVNFIKNAYEEEHQSKSENENELSKSPLDVDKKDRSMDQNQKHTNANSTIDNSHMQQDQQPQANPFGISGNSDDMQFLLKLRQLQAQAQAKMRGETESKQETQEPVSRNHFPQNYDLGSRSAEVNKDQMIEVQKQGPKAGVLENQRELSQAPQNPQPAPPFSKSTSYVHSIQDASSNVPYQAYEVNSTPFTNVPFVYQHVLPNNNVIANDPEFQLNQQQELAQRLNVPFMYQNTAISQIQQQQMQQMQQMQIQQGHLQLNGHQLNQQQMSSQHISQQQLNQQQVNQQQQIGPTVLSQGQQLNQQREKGNEGNSVIKNSDFSGFGDPSLSSVNPNSAAPPHINQPTSLESNNESVPNSIKQEQQQHQRHQNHHQNPDLVMQGISPNSQPISLGAPSITPNPVTNPVSYGDGQPINDANIAGPNGNSSDQQQAFLRSIHANQQQILLQYLNSNKAQAALAASAEAATYGHSTIPVQPFNQYPIRPAEINYLEYLPDVMVDVFEGASSTVNFLSAVDNVLEKNKNYDDDDRESSNSYLSNNSSRNSQPQ</sequence>
<evidence type="ECO:0000313" key="1">
    <source>
        <dbReference type="EMBL" id="GME94406.1"/>
    </source>
</evidence>
<dbReference type="Proteomes" id="UP001165101">
    <property type="component" value="Unassembled WGS sequence"/>
</dbReference>